<dbReference type="Proteomes" id="UP000539953">
    <property type="component" value="Unassembled WGS sequence"/>
</dbReference>
<dbReference type="RefSeq" id="WP_246346027.1">
    <property type="nucleotide sequence ID" value="NZ_JACHHK010000002.1"/>
</dbReference>
<keyword evidence="2" id="KW-1185">Reference proteome</keyword>
<dbReference type="AlphaFoldDB" id="A0A7W8FX52"/>
<proteinExistence type="predicted"/>
<sequence length="65" mass="7104">MENCCVPVLKDILNLVEKTENEISSTNDTVAGDVYIGTGETDTIRVFPGQPGSCRPAFRQFIIIS</sequence>
<gene>
    <name evidence="1" type="ORF">HNQ47_000636</name>
</gene>
<comment type="caution">
    <text evidence="1">The sequence shown here is derived from an EMBL/GenBank/DDBJ whole genome shotgun (WGS) entry which is preliminary data.</text>
</comment>
<reference evidence="1 2" key="1">
    <citation type="submission" date="2020-08" db="EMBL/GenBank/DDBJ databases">
        <title>Genomic Encyclopedia of Type Strains, Phase IV (KMG-IV): sequencing the most valuable type-strain genomes for metagenomic binning, comparative biology and taxonomic classification.</title>
        <authorList>
            <person name="Goeker M."/>
        </authorList>
    </citation>
    <scope>NUCLEOTIDE SEQUENCE [LARGE SCALE GENOMIC DNA]</scope>
    <source>
        <strain evidence="1 2">DSM 25799</strain>
    </source>
</reference>
<evidence type="ECO:0000313" key="1">
    <source>
        <dbReference type="EMBL" id="MBB5182617.1"/>
    </source>
</evidence>
<evidence type="ECO:0000313" key="2">
    <source>
        <dbReference type="Proteomes" id="UP000539953"/>
    </source>
</evidence>
<name>A0A7W8FX52_9FIRM</name>
<dbReference type="EMBL" id="JACHHK010000002">
    <property type="protein sequence ID" value="MBB5182617.1"/>
    <property type="molecule type" value="Genomic_DNA"/>
</dbReference>
<accession>A0A7W8FX52</accession>
<protein>
    <submittedName>
        <fullName evidence="1">Uncharacterized protein</fullName>
    </submittedName>
</protein>
<organism evidence="1 2">
    <name type="scientific">Catenisphaera adipataccumulans</name>
    <dbReference type="NCBI Taxonomy" id="700500"/>
    <lineage>
        <taxon>Bacteria</taxon>
        <taxon>Bacillati</taxon>
        <taxon>Bacillota</taxon>
        <taxon>Erysipelotrichia</taxon>
        <taxon>Erysipelotrichales</taxon>
        <taxon>Erysipelotrichaceae</taxon>
        <taxon>Catenisphaera</taxon>
    </lineage>
</organism>